<protein>
    <submittedName>
        <fullName evidence="8">Efflux RND transporter periplasmic adaptor subunit</fullName>
    </submittedName>
</protein>
<dbReference type="RefSeq" id="WP_118097567.1">
    <property type="nucleotide sequence ID" value="NZ_CAKMUY010000011.1"/>
</dbReference>
<dbReference type="PANTHER" id="PTHR32347:SF14">
    <property type="entry name" value="EFFLUX SYSTEM COMPONENT YKNX-RELATED"/>
    <property type="match status" value="1"/>
</dbReference>
<dbReference type="Pfam" id="PF25984">
    <property type="entry name" value="BSH_YknX"/>
    <property type="match status" value="1"/>
</dbReference>
<dbReference type="EMBL" id="QRVL01000008">
    <property type="protein sequence ID" value="RGS39599.1"/>
    <property type="molecule type" value="Genomic_DNA"/>
</dbReference>
<dbReference type="GO" id="GO:0030313">
    <property type="term" value="C:cell envelope"/>
    <property type="evidence" value="ECO:0007669"/>
    <property type="project" value="UniProtKB-SubCell"/>
</dbReference>
<accession>A0A395V7Y7</accession>
<name>A0A395V7Y7_9FIRM</name>
<comment type="caution">
    <text evidence="8">The sequence shown here is derived from an EMBL/GenBank/DDBJ whole genome shotgun (WGS) entry which is preliminary data.</text>
</comment>
<dbReference type="PANTHER" id="PTHR32347">
    <property type="entry name" value="EFFLUX SYSTEM COMPONENT YKNX-RELATED"/>
    <property type="match status" value="1"/>
</dbReference>
<gene>
    <name evidence="8" type="ORF">DWX93_10235</name>
</gene>
<reference evidence="8 9" key="1">
    <citation type="submission" date="2018-08" db="EMBL/GenBank/DDBJ databases">
        <title>A genome reference for cultivated species of the human gut microbiota.</title>
        <authorList>
            <person name="Zou Y."/>
            <person name="Xue W."/>
            <person name="Luo G."/>
        </authorList>
    </citation>
    <scope>NUCLEOTIDE SEQUENCE [LARGE SCALE GENOMIC DNA]</scope>
    <source>
        <strain evidence="8 9">AF22-12AC</strain>
    </source>
</reference>
<organism evidence="8 9">
    <name type="scientific">Roseburia hominis</name>
    <dbReference type="NCBI Taxonomy" id="301301"/>
    <lineage>
        <taxon>Bacteria</taxon>
        <taxon>Bacillati</taxon>
        <taxon>Bacillota</taxon>
        <taxon>Clostridia</taxon>
        <taxon>Lachnospirales</taxon>
        <taxon>Lachnospiraceae</taxon>
        <taxon>Roseburia</taxon>
    </lineage>
</organism>
<evidence type="ECO:0000313" key="8">
    <source>
        <dbReference type="EMBL" id="RGS39599.1"/>
    </source>
</evidence>
<dbReference type="SUPFAM" id="SSF111369">
    <property type="entry name" value="HlyD-like secretion proteins"/>
    <property type="match status" value="1"/>
</dbReference>
<keyword evidence="5" id="KW-0812">Transmembrane</keyword>
<dbReference type="Gene3D" id="2.40.50.100">
    <property type="match status" value="1"/>
</dbReference>
<proteinExistence type="predicted"/>
<evidence type="ECO:0000256" key="2">
    <source>
        <dbReference type="ARBA" id="ARBA00023054"/>
    </source>
</evidence>
<evidence type="ECO:0000256" key="5">
    <source>
        <dbReference type="SAM" id="Phobius"/>
    </source>
</evidence>
<dbReference type="Gene3D" id="2.40.30.170">
    <property type="match status" value="1"/>
</dbReference>
<keyword evidence="5" id="KW-1133">Transmembrane helix</keyword>
<dbReference type="Gene3D" id="2.40.420.20">
    <property type="match status" value="1"/>
</dbReference>
<feature type="coiled-coil region" evidence="3">
    <location>
        <begin position="107"/>
        <end position="148"/>
    </location>
</feature>
<dbReference type="InterPro" id="IPR058639">
    <property type="entry name" value="BSH_YknX-like"/>
</dbReference>
<evidence type="ECO:0000313" key="9">
    <source>
        <dbReference type="Proteomes" id="UP000266172"/>
    </source>
</evidence>
<dbReference type="AlphaFoldDB" id="A0A395V7Y7"/>
<dbReference type="InterPro" id="IPR050465">
    <property type="entry name" value="UPF0194_transport"/>
</dbReference>
<keyword evidence="5" id="KW-0472">Membrane</keyword>
<keyword evidence="2 3" id="KW-0175">Coiled coil</keyword>
<dbReference type="Proteomes" id="UP000266172">
    <property type="component" value="Unassembled WGS sequence"/>
</dbReference>
<evidence type="ECO:0000259" key="7">
    <source>
        <dbReference type="Pfam" id="PF25990"/>
    </source>
</evidence>
<feature type="domain" description="YknX-like beta-barrel" evidence="7">
    <location>
        <begin position="225"/>
        <end position="312"/>
    </location>
</feature>
<feature type="domain" description="YknX-like barrel-sandwich hybrid" evidence="6">
    <location>
        <begin position="84"/>
        <end position="218"/>
    </location>
</feature>
<sequence length="457" mass="51200">MGKKSVGILIGVAAVAAVLGGTGYYFRDDIRQMIPIFDDGSSEDKVYVEKVSRIMNQYAGVSNRYNGVVETQDSYEVNVDSSRTISEIKVEVGDEVEEGQTLVTYDTSDLTMKIEQAKLELEGIQNEIDNYNKQIDTLTKEMEKVDESERYDYTTQIQNIQNSIAQKQFDMESKKLEISKEQKQVSSSSVVSKVAGVVKEINEKGVDSNGNSAPFMTILQTGEYRIKGSIDEQNVWMLSEGQEVVIRSRVDGTKTWSGTIGKIDTESPQQGNDNGYYSTSSAGDTQSASKYPFYVDLDSVDGLILGQHVYIELDQGQEEVKEGLWLYGSYIVQDEDTPYVWAANEKNRLEKRYIELGEYDADMDEYEIVSGLAEDDYIAWPMAGLYEGVTTVTDEAEVDYSSPLYNQPADENLYDTEGVYDTELLYDVLDSVYDTELPDEMYDSMDAGEGTEAEVAE</sequence>
<feature type="transmembrane region" description="Helical" evidence="5">
    <location>
        <begin position="6"/>
        <end position="26"/>
    </location>
</feature>
<evidence type="ECO:0000256" key="1">
    <source>
        <dbReference type="ARBA" id="ARBA00004196"/>
    </source>
</evidence>
<comment type="subcellular location">
    <subcellularLocation>
        <location evidence="1">Cell envelope</location>
    </subcellularLocation>
</comment>
<feature type="compositionally biased region" description="Polar residues" evidence="4">
    <location>
        <begin position="266"/>
        <end position="285"/>
    </location>
</feature>
<feature type="region of interest" description="Disordered" evidence="4">
    <location>
        <begin position="259"/>
        <end position="285"/>
    </location>
</feature>
<evidence type="ECO:0000256" key="3">
    <source>
        <dbReference type="SAM" id="Coils"/>
    </source>
</evidence>
<dbReference type="InterPro" id="IPR058636">
    <property type="entry name" value="Beta-barrel_YknX"/>
</dbReference>
<evidence type="ECO:0000256" key="4">
    <source>
        <dbReference type="SAM" id="MobiDB-lite"/>
    </source>
</evidence>
<dbReference type="Pfam" id="PF25990">
    <property type="entry name" value="Beta-barrel_YknX"/>
    <property type="match status" value="1"/>
</dbReference>
<evidence type="ECO:0000259" key="6">
    <source>
        <dbReference type="Pfam" id="PF25984"/>
    </source>
</evidence>